<reference evidence="2 3" key="1">
    <citation type="submission" date="2019-07" db="EMBL/GenBank/DDBJ databases">
        <title>The pathways for chlorine oxyanion respiration interact through the shared metabolite chlorate.</title>
        <authorList>
            <person name="Barnum T.P."/>
            <person name="Cheng Y."/>
            <person name="Hill K.A."/>
            <person name="Lucas L.N."/>
            <person name="Carlson H.K."/>
            <person name="Coates J.D."/>
        </authorList>
    </citation>
    <scope>NUCLEOTIDE SEQUENCE [LARGE SCALE GENOMIC DNA]</scope>
    <source>
        <strain evidence="2 3">BK-1</strain>
    </source>
</reference>
<name>A0A557S0E4_9GAMM</name>
<dbReference type="PROSITE" id="PS51257">
    <property type="entry name" value="PROKAR_LIPOPROTEIN"/>
    <property type="match status" value="1"/>
</dbReference>
<evidence type="ECO:0000313" key="2">
    <source>
        <dbReference type="EMBL" id="TVO70884.1"/>
    </source>
</evidence>
<accession>A0A557S0E4</accession>
<evidence type="ECO:0008006" key="4">
    <source>
        <dbReference type="Google" id="ProtNLM"/>
    </source>
</evidence>
<gene>
    <name evidence="2" type="ORF">FHP88_15635</name>
</gene>
<keyword evidence="3" id="KW-1185">Reference proteome</keyword>
<keyword evidence="1" id="KW-0732">Signal</keyword>
<feature type="signal peptide" evidence="1">
    <location>
        <begin position="1"/>
        <end position="19"/>
    </location>
</feature>
<protein>
    <recommendedName>
        <fullName evidence="4">Lipoprotein</fullName>
    </recommendedName>
</protein>
<sequence>MRRSLLLFVFMALALVGCGNDTLVRGENDQALGTHKYSVKPDGTVSIDTRSLRGAPDVEIHRPDGTTVHIRSSDVQKQLGKLFMQSLN</sequence>
<evidence type="ECO:0000256" key="1">
    <source>
        <dbReference type="SAM" id="SignalP"/>
    </source>
</evidence>
<dbReference type="AlphaFoldDB" id="A0A557S0E4"/>
<dbReference type="Proteomes" id="UP000316649">
    <property type="component" value="Unassembled WGS sequence"/>
</dbReference>
<organism evidence="2 3">
    <name type="scientific">Sedimenticola selenatireducens</name>
    <dbReference type="NCBI Taxonomy" id="191960"/>
    <lineage>
        <taxon>Bacteria</taxon>
        <taxon>Pseudomonadati</taxon>
        <taxon>Pseudomonadota</taxon>
        <taxon>Gammaproteobacteria</taxon>
        <taxon>Chromatiales</taxon>
        <taxon>Sedimenticolaceae</taxon>
        <taxon>Sedimenticola</taxon>
    </lineage>
</organism>
<feature type="chain" id="PRO_5022162331" description="Lipoprotein" evidence="1">
    <location>
        <begin position="20"/>
        <end position="88"/>
    </location>
</feature>
<dbReference type="EMBL" id="VMNH01000023">
    <property type="protein sequence ID" value="TVO70884.1"/>
    <property type="molecule type" value="Genomic_DNA"/>
</dbReference>
<evidence type="ECO:0000313" key="3">
    <source>
        <dbReference type="Proteomes" id="UP000316649"/>
    </source>
</evidence>
<comment type="caution">
    <text evidence="2">The sequence shown here is derived from an EMBL/GenBank/DDBJ whole genome shotgun (WGS) entry which is preliminary data.</text>
</comment>
<proteinExistence type="predicted"/>
<dbReference type="RefSeq" id="WP_144360021.1">
    <property type="nucleotide sequence ID" value="NZ_VMNH01000023.1"/>
</dbReference>